<reference evidence="1" key="1">
    <citation type="submission" date="2021-05" db="EMBL/GenBank/DDBJ databases">
        <authorList>
            <person name="Alioto T."/>
            <person name="Alioto T."/>
            <person name="Gomez Garrido J."/>
        </authorList>
    </citation>
    <scope>NUCLEOTIDE SEQUENCE</scope>
</reference>
<name>A0A8D8AXR1_CULPI</name>
<organism evidence="1">
    <name type="scientific">Culex pipiens</name>
    <name type="common">House mosquito</name>
    <dbReference type="NCBI Taxonomy" id="7175"/>
    <lineage>
        <taxon>Eukaryota</taxon>
        <taxon>Metazoa</taxon>
        <taxon>Ecdysozoa</taxon>
        <taxon>Arthropoda</taxon>
        <taxon>Hexapoda</taxon>
        <taxon>Insecta</taxon>
        <taxon>Pterygota</taxon>
        <taxon>Neoptera</taxon>
        <taxon>Endopterygota</taxon>
        <taxon>Diptera</taxon>
        <taxon>Nematocera</taxon>
        <taxon>Culicoidea</taxon>
        <taxon>Culicidae</taxon>
        <taxon>Culicinae</taxon>
        <taxon>Culicini</taxon>
        <taxon>Culex</taxon>
        <taxon>Culex</taxon>
    </lineage>
</organism>
<proteinExistence type="predicted"/>
<protein>
    <submittedName>
        <fullName evidence="1">(northern house mosquito) hypothetical protein</fullName>
    </submittedName>
</protein>
<dbReference type="AlphaFoldDB" id="A0A8D8AXR1"/>
<accession>A0A8D8AXR1</accession>
<dbReference type="EMBL" id="HBUE01049054">
    <property type="protein sequence ID" value="CAG6463653.1"/>
    <property type="molecule type" value="Transcribed_RNA"/>
</dbReference>
<evidence type="ECO:0000313" key="1">
    <source>
        <dbReference type="EMBL" id="CAG6463653.1"/>
    </source>
</evidence>
<sequence>MRGTCTPKNLLLPFLYPQPERSSTRSAWLLFACASPAPTTTLIRYRISSSELHRRTFQQLPFRLPDGTPQKYSQLGPLSRRSALVHALGTNRHGGLLPTFHLFCTPDSPFLPEKRLFTRSRFSNLIHSQNMVE</sequence>